<keyword evidence="2" id="KW-0808">Transferase</keyword>
<dbReference type="SUPFAM" id="SSF46785">
    <property type="entry name" value="Winged helix' DNA-binding domain"/>
    <property type="match status" value="1"/>
</dbReference>
<keyword evidence="1" id="KW-0489">Methyltransferase</keyword>
<comment type="similarity">
    <text evidence="4">Belongs to the class I-like SAM-binding methyltransferase superfamily. Cation-independent O-methyltransferase family.</text>
</comment>
<dbReference type="InterPro" id="IPR036390">
    <property type="entry name" value="WH_DNA-bd_sf"/>
</dbReference>
<dbReference type="GO" id="GO:0032259">
    <property type="term" value="P:methylation"/>
    <property type="evidence" value="ECO:0007669"/>
    <property type="project" value="UniProtKB-KW"/>
</dbReference>
<organism evidence="6 7">
    <name type="scientific">Fonsecaea erecta</name>
    <dbReference type="NCBI Taxonomy" id="1367422"/>
    <lineage>
        <taxon>Eukaryota</taxon>
        <taxon>Fungi</taxon>
        <taxon>Dikarya</taxon>
        <taxon>Ascomycota</taxon>
        <taxon>Pezizomycotina</taxon>
        <taxon>Eurotiomycetes</taxon>
        <taxon>Chaetothyriomycetidae</taxon>
        <taxon>Chaetothyriales</taxon>
        <taxon>Herpotrichiellaceae</taxon>
        <taxon>Fonsecaea</taxon>
    </lineage>
</organism>
<dbReference type="Proteomes" id="UP000078343">
    <property type="component" value="Unassembled WGS sequence"/>
</dbReference>
<evidence type="ECO:0000313" key="6">
    <source>
        <dbReference type="EMBL" id="OAP62502.1"/>
    </source>
</evidence>
<dbReference type="EMBL" id="LVYI01000003">
    <property type="protein sequence ID" value="OAP62502.1"/>
    <property type="molecule type" value="Genomic_DNA"/>
</dbReference>
<dbReference type="Gene3D" id="3.40.50.150">
    <property type="entry name" value="Vaccinia Virus protein VP39"/>
    <property type="match status" value="1"/>
</dbReference>
<dbReference type="GeneID" id="30008875"/>
<dbReference type="InterPro" id="IPR029063">
    <property type="entry name" value="SAM-dependent_MTases_sf"/>
</dbReference>
<dbReference type="PROSITE" id="PS51683">
    <property type="entry name" value="SAM_OMT_II"/>
    <property type="match status" value="1"/>
</dbReference>
<dbReference type="PANTHER" id="PTHR43712:SF5">
    <property type="entry name" value="O-METHYLTRANSFERASE ASQN-RELATED"/>
    <property type="match status" value="1"/>
</dbReference>
<reference evidence="6 7" key="1">
    <citation type="submission" date="2016-04" db="EMBL/GenBank/DDBJ databases">
        <title>Draft genome of Fonsecaea erecta CBS 125763.</title>
        <authorList>
            <person name="Weiss V.A."/>
            <person name="Vicente V.A."/>
            <person name="Raittz R.T."/>
            <person name="Moreno L.F."/>
            <person name="De Souza E.M."/>
            <person name="Pedrosa F.O."/>
            <person name="Steffens M.B."/>
            <person name="Faoro H."/>
            <person name="Tadra-Sfeir M.Z."/>
            <person name="Najafzadeh M.J."/>
            <person name="Felipe M.S."/>
            <person name="Teixeira M."/>
            <person name="Sun J."/>
            <person name="Xi L."/>
            <person name="Gomes R."/>
            <person name="De Azevedo C.M."/>
            <person name="Salgado C.G."/>
            <person name="Da Silva M.B."/>
            <person name="Nascimento M.F."/>
            <person name="Queiroz-Telles F."/>
            <person name="Attili D.S."/>
            <person name="Gorbushina A."/>
        </authorList>
    </citation>
    <scope>NUCLEOTIDE SEQUENCE [LARGE SCALE GENOMIC DNA]</scope>
    <source>
        <strain evidence="6 7">CBS 125763</strain>
    </source>
</reference>
<dbReference type="InterPro" id="IPR016461">
    <property type="entry name" value="COMT-like"/>
</dbReference>
<keyword evidence="3" id="KW-0949">S-adenosyl-L-methionine</keyword>
<evidence type="ECO:0000256" key="2">
    <source>
        <dbReference type="ARBA" id="ARBA00022679"/>
    </source>
</evidence>
<sequence>MASPSLVDTATEILEAAKILQQGMDAKSLPQPSFEATGRRDYHDASEYPEIVKARARLIDASQSMTALARGPTETLRALVSTDRTNLVVLGAIDQLKLAEAVPIDAPIAVEALASNLRLHSAPLQRILWYAYSIHMFCEPKRGYVAHTALSAAIPSFSPYTQLMLSRPVALGSMKVGDSLRVGSGGGKANEPVAPVLLAFPQHKNYWHILQEELDGMAKFGASMRAVGQAIVGPKYTLYTQGFDWGALGKAVVVDLGGGNGHITISIAQAHPNLQVIVQDLDTNAKQAKAAIPNELQNRVTFQAQDFFKPQPASLVESPPKAYFISRVLHDWSDGDCARIVKNLVPVMDKGRTKLFVVDRVLPDKPGEIPLHLEALMRSMDLLMYNVLGGKERSLEQWKAMFKQADERLKIARIEIPHNSDLAMLEVELE</sequence>
<dbReference type="PANTHER" id="PTHR43712">
    <property type="entry name" value="PUTATIVE (AFU_ORTHOLOGUE AFUA_4G14580)-RELATED"/>
    <property type="match status" value="1"/>
</dbReference>
<gene>
    <name evidence="6" type="ORF">AYL99_04707</name>
</gene>
<dbReference type="Gene3D" id="1.10.10.10">
    <property type="entry name" value="Winged helix-like DNA-binding domain superfamily/Winged helix DNA-binding domain"/>
    <property type="match status" value="1"/>
</dbReference>
<protein>
    <recommendedName>
        <fullName evidence="5">O-methyltransferase C-terminal domain-containing protein</fullName>
    </recommendedName>
</protein>
<dbReference type="OrthoDB" id="1606438at2759"/>
<evidence type="ECO:0000256" key="4">
    <source>
        <dbReference type="ARBA" id="ARBA00038277"/>
    </source>
</evidence>
<dbReference type="InterPro" id="IPR036388">
    <property type="entry name" value="WH-like_DNA-bd_sf"/>
</dbReference>
<keyword evidence="7" id="KW-1185">Reference proteome</keyword>
<dbReference type="AlphaFoldDB" id="A0A178ZS50"/>
<evidence type="ECO:0000259" key="5">
    <source>
        <dbReference type="Pfam" id="PF00891"/>
    </source>
</evidence>
<feature type="domain" description="O-methyltransferase C-terminal" evidence="5">
    <location>
        <begin position="251"/>
        <end position="405"/>
    </location>
</feature>
<dbReference type="InterPro" id="IPR001077">
    <property type="entry name" value="COMT_C"/>
</dbReference>
<dbReference type="SUPFAM" id="SSF53335">
    <property type="entry name" value="S-adenosyl-L-methionine-dependent methyltransferases"/>
    <property type="match status" value="1"/>
</dbReference>
<accession>A0A178ZS50</accession>
<proteinExistence type="inferred from homology"/>
<dbReference type="Pfam" id="PF00891">
    <property type="entry name" value="Methyltransf_2"/>
    <property type="match status" value="1"/>
</dbReference>
<dbReference type="GO" id="GO:0008171">
    <property type="term" value="F:O-methyltransferase activity"/>
    <property type="evidence" value="ECO:0007669"/>
    <property type="project" value="InterPro"/>
</dbReference>
<evidence type="ECO:0000256" key="3">
    <source>
        <dbReference type="ARBA" id="ARBA00022691"/>
    </source>
</evidence>
<comment type="caution">
    <text evidence="6">The sequence shown here is derived from an EMBL/GenBank/DDBJ whole genome shotgun (WGS) entry which is preliminary data.</text>
</comment>
<dbReference type="CDD" id="cd02440">
    <property type="entry name" value="AdoMet_MTases"/>
    <property type="match status" value="1"/>
</dbReference>
<name>A0A178ZS50_9EURO</name>
<evidence type="ECO:0000313" key="7">
    <source>
        <dbReference type="Proteomes" id="UP000078343"/>
    </source>
</evidence>
<dbReference type="RefSeq" id="XP_018695869.1">
    <property type="nucleotide sequence ID" value="XM_018836219.1"/>
</dbReference>
<evidence type="ECO:0000256" key="1">
    <source>
        <dbReference type="ARBA" id="ARBA00022603"/>
    </source>
</evidence>